<dbReference type="InterPro" id="IPR000059">
    <property type="entry name" value="NUDIX_hydrolase_NudL_CS"/>
</dbReference>
<dbReference type="SUPFAM" id="SSF55811">
    <property type="entry name" value="Nudix"/>
    <property type="match status" value="1"/>
</dbReference>
<organism evidence="10 11">
    <name type="scientific">Methylorubrum rhodinum</name>
    <dbReference type="NCBI Taxonomy" id="29428"/>
    <lineage>
        <taxon>Bacteria</taxon>
        <taxon>Pseudomonadati</taxon>
        <taxon>Pseudomonadota</taxon>
        <taxon>Alphaproteobacteria</taxon>
        <taxon>Hyphomicrobiales</taxon>
        <taxon>Methylobacteriaceae</taxon>
        <taxon>Methylorubrum</taxon>
    </lineage>
</organism>
<keyword evidence="6" id="KW-0460">Magnesium</keyword>
<gene>
    <name evidence="10" type="ORF">HNR00_000666</name>
</gene>
<comment type="cofactor">
    <cofactor evidence="2">
        <name>Mg(2+)</name>
        <dbReference type="ChEBI" id="CHEBI:18420"/>
    </cofactor>
</comment>
<evidence type="ECO:0000313" key="11">
    <source>
        <dbReference type="Proteomes" id="UP000583454"/>
    </source>
</evidence>
<evidence type="ECO:0000256" key="6">
    <source>
        <dbReference type="ARBA" id="ARBA00022842"/>
    </source>
</evidence>
<dbReference type="PROSITE" id="PS51462">
    <property type="entry name" value="NUDIX"/>
    <property type="match status" value="1"/>
</dbReference>
<comment type="caution">
    <text evidence="10">The sequence shown here is derived from an EMBL/GenBank/DDBJ whole genome shotgun (WGS) entry which is preliminary data.</text>
</comment>
<evidence type="ECO:0000313" key="10">
    <source>
        <dbReference type="EMBL" id="MBB5755970.1"/>
    </source>
</evidence>
<dbReference type="PANTHER" id="PTHR12992">
    <property type="entry name" value="NUDIX HYDROLASE"/>
    <property type="match status" value="1"/>
</dbReference>
<dbReference type="NCBIfam" id="NF007980">
    <property type="entry name" value="PRK10707.1"/>
    <property type="match status" value="1"/>
</dbReference>
<dbReference type="PROSITE" id="PS01293">
    <property type="entry name" value="NUDIX_COA"/>
    <property type="match status" value="1"/>
</dbReference>
<feature type="domain" description="Nudix hydrolase" evidence="9">
    <location>
        <begin position="71"/>
        <end position="204"/>
    </location>
</feature>
<accession>A0A840ZFA6</accession>
<dbReference type="InterPro" id="IPR000086">
    <property type="entry name" value="NUDIX_hydrolase_dom"/>
</dbReference>
<evidence type="ECO:0000256" key="7">
    <source>
        <dbReference type="ARBA" id="ARBA00023211"/>
    </source>
</evidence>
<keyword evidence="5" id="KW-0378">Hydrolase</keyword>
<dbReference type="RefSeq" id="WP_183564843.1">
    <property type="nucleotide sequence ID" value="NZ_JACHOP010000002.1"/>
</dbReference>
<evidence type="ECO:0000256" key="4">
    <source>
        <dbReference type="ARBA" id="ARBA00022723"/>
    </source>
</evidence>
<comment type="similarity">
    <text evidence="3">Belongs to the Nudix hydrolase family. PCD1 subfamily.</text>
</comment>
<sequence length="234" mass="25071">MKLPDEAADRTTAPPAGTEPANPADFHRAGFLARAEIGLSRVPPGPGVPLSNPRGDHDLDPGGSAVAPAAPHRDAAVLVPVVERSEGMSVLLTRRAAHLRDHSGQIAFPGGKVDPGDVSALDTALREAREEIGLAAEDVRPLGFLDPYLSATGFLVVPVVGLVAEGAVLTLNRDEVDLAFEVPLRFLMDPARHLVRSRAWQGRTRYFYAIPHGEHLIWGVTAGIVHNLYERLYA</sequence>
<keyword evidence="11" id="KW-1185">Reference proteome</keyword>
<evidence type="ECO:0000256" key="5">
    <source>
        <dbReference type="ARBA" id="ARBA00022801"/>
    </source>
</evidence>
<dbReference type="Gene3D" id="3.90.79.10">
    <property type="entry name" value="Nucleoside Triphosphate Pyrophosphohydrolase"/>
    <property type="match status" value="1"/>
</dbReference>
<dbReference type="PANTHER" id="PTHR12992:SF11">
    <property type="entry name" value="MITOCHONDRIAL COENZYME A DIPHOSPHATASE NUDT8"/>
    <property type="match status" value="1"/>
</dbReference>
<dbReference type="EMBL" id="JACHOP010000002">
    <property type="protein sequence ID" value="MBB5755970.1"/>
    <property type="molecule type" value="Genomic_DNA"/>
</dbReference>
<dbReference type="InterPro" id="IPR015797">
    <property type="entry name" value="NUDIX_hydrolase-like_dom_sf"/>
</dbReference>
<reference evidence="10 11" key="1">
    <citation type="submission" date="2020-08" db="EMBL/GenBank/DDBJ databases">
        <title>Genomic Encyclopedia of Type Strains, Phase IV (KMG-IV): sequencing the most valuable type-strain genomes for metagenomic binning, comparative biology and taxonomic classification.</title>
        <authorList>
            <person name="Goeker M."/>
        </authorList>
    </citation>
    <scope>NUCLEOTIDE SEQUENCE [LARGE SCALE GENOMIC DNA]</scope>
    <source>
        <strain evidence="10 11">DSM 2163</strain>
    </source>
</reference>
<dbReference type="AlphaFoldDB" id="A0A840ZFA6"/>
<dbReference type="GO" id="GO:0010945">
    <property type="term" value="F:coenzyme A diphosphatase activity"/>
    <property type="evidence" value="ECO:0007669"/>
    <property type="project" value="InterPro"/>
</dbReference>
<dbReference type="Pfam" id="PF00293">
    <property type="entry name" value="NUDIX"/>
    <property type="match status" value="1"/>
</dbReference>
<proteinExistence type="inferred from homology"/>
<feature type="region of interest" description="Disordered" evidence="8">
    <location>
        <begin position="40"/>
        <end position="69"/>
    </location>
</feature>
<dbReference type="GO" id="GO:0000287">
    <property type="term" value="F:magnesium ion binding"/>
    <property type="evidence" value="ECO:0007669"/>
    <property type="project" value="InterPro"/>
</dbReference>
<dbReference type="CDD" id="cd03426">
    <property type="entry name" value="NUDIX_CoAse_Nudt7"/>
    <property type="match status" value="1"/>
</dbReference>
<evidence type="ECO:0000256" key="3">
    <source>
        <dbReference type="ARBA" id="ARBA00006506"/>
    </source>
</evidence>
<name>A0A840ZFA6_9HYPH</name>
<evidence type="ECO:0000259" key="9">
    <source>
        <dbReference type="PROSITE" id="PS51462"/>
    </source>
</evidence>
<evidence type="ECO:0000256" key="2">
    <source>
        <dbReference type="ARBA" id="ARBA00001946"/>
    </source>
</evidence>
<dbReference type="GO" id="GO:0030145">
    <property type="term" value="F:manganese ion binding"/>
    <property type="evidence" value="ECO:0007669"/>
    <property type="project" value="InterPro"/>
</dbReference>
<evidence type="ECO:0000256" key="8">
    <source>
        <dbReference type="SAM" id="MobiDB-lite"/>
    </source>
</evidence>
<feature type="region of interest" description="Disordered" evidence="8">
    <location>
        <begin position="1"/>
        <end position="27"/>
    </location>
</feature>
<protein>
    <submittedName>
        <fullName evidence="10">8-oxo-dGTP pyrophosphatase MutT (NUDIX family)</fullName>
    </submittedName>
</protein>
<keyword evidence="4" id="KW-0479">Metal-binding</keyword>
<dbReference type="GO" id="GO:0009132">
    <property type="term" value="P:nucleoside diphosphate metabolic process"/>
    <property type="evidence" value="ECO:0007669"/>
    <property type="project" value="InterPro"/>
</dbReference>
<dbReference type="InterPro" id="IPR045121">
    <property type="entry name" value="CoAse"/>
</dbReference>
<evidence type="ECO:0000256" key="1">
    <source>
        <dbReference type="ARBA" id="ARBA00001936"/>
    </source>
</evidence>
<dbReference type="Proteomes" id="UP000583454">
    <property type="component" value="Unassembled WGS sequence"/>
</dbReference>
<comment type="cofactor">
    <cofactor evidence="1">
        <name>Mn(2+)</name>
        <dbReference type="ChEBI" id="CHEBI:29035"/>
    </cofactor>
</comment>
<keyword evidence="7" id="KW-0464">Manganese</keyword>